<dbReference type="GO" id="GO:0046854">
    <property type="term" value="P:phosphatidylinositol phosphate biosynthetic process"/>
    <property type="evidence" value="ECO:0007669"/>
    <property type="project" value="TreeGrafter"/>
</dbReference>
<evidence type="ECO:0000256" key="4">
    <source>
        <dbReference type="SAM" id="MobiDB-lite"/>
    </source>
</evidence>
<dbReference type="SMART" id="SM00330">
    <property type="entry name" value="PIPKc"/>
    <property type="match status" value="1"/>
</dbReference>
<dbReference type="PANTHER" id="PTHR23086:SF111">
    <property type="entry name" value="PHOSPHATIDYLINOSITOL 4-PHOSPHATE 5-KINASE 10"/>
    <property type="match status" value="1"/>
</dbReference>
<dbReference type="PANTHER" id="PTHR23086">
    <property type="entry name" value="PHOSPHATIDYLINOSITOL-4-PHOSPHATE 5-KINASE"/>
    <property type="match status" value="1"/>
</dbReference>
<dbReference type="InterPro" id="IPR056592">
    <property type="entry name" value="Beta-prop_At3g26010-like"/>
</dbReference>
<dbReference type="Pfam" id="PF01504">
    <property type="entry name" value="PIP5K"/>
    <property type="match status" value="1"/>
</dbReference>
<dbReference type="PROSITE" id="PS50181">
    <property type="entry name" value="FBOX"/>
    <property type="match status" value="1"/>
</dbReference>
<dbReference type="Proteomes" id="UP000507245">
    <property type="component" value="Unassembled WGS sequence"/>
</dbReference>
<feature type="domain" description="F-box" evidence="5">
    <location>
        <begin position="31"/>
        <end position="72"/>
    </location>
</feature>
<sequence length="846" mass="96602">MAREIGEFDSFSELSDEGNKEATAVSVDLILPDDLLERILAYLPVASIFRARCVCKRWYEIVSSKRFLWNFSRVLSQKPWYFMFTSSNEPTGYAYDPILRKWYGIELPCIETSNWFIASSCGLVCFMDNDSRTELYVCNPITKSHMKLQDPGLRFSDYSALAVSVNRKSHGYTISIVKSKQVTGNFFQWDVSVHIYDSETMMWVTSLTEVLTGWRGGDESVICDGEFYSCTLPSTCGRLMNLKEKLVMVGGIGKQDRPDIIKGIGIWVLNGKAWQEIARMPHKFFQGFGEFDDVFASSGTDDLIYIQSYGAPALLVFDMSQRHWRWSQKCPVTKRFPLQLFTDKLLVIHGHGYIILCIGNATLLKFRTDDDDAAEAKKFDEKPNPLLLSFASEILGIPKGISSDKGKHMELLKEEFSPADFKATKTNCIKYSRQDFLQLPYITTDFEWKDYSPAVFRRMLELDSIDYDQYQLSICGHRTLKEVCLPGRYGRVYLEMLPNYYRHVKKNQASLLRKLYGLHVVRPAGGIKVYCAVWGNMMPSEICIDKCYDLKGSSIGRACSKTIVEDRAILKDLDFDFCFYLDPLVRARLLAQVKYDCEFLEAEGIMDYSFLLGIHIEASHEGSIDENASRSSSAKKKTDDTSEQNESSELTLADICDLLDSIRAVRPGCQIKQWRKAHDSSHFNSCLHSLISAGMTGLLCPAEPQCTYYFFNKSVSITPVLMIQQSGFTTQIDVQHELTIHSSLFFRCRPGFKFGDRLPARAVRAFRNEMESKSYRSCTSAQECFKVLLIFGIVDFCQNYNMKKRIEHACKAIKYDSKSIKTVNPKAYSSRFQEFLSAVFLPEESD</sequence>
<dbReference type="Pfam" id="PF24750">
    <property type="entry name" value="b-prop_At3g26010-like"/>
    <property type="match status" value="1"/>
</dbReference>
<dbReference type="InterPro" id="IPR036047">
    <property type="entry name" value="F-box-like_dom_sf"/>
</dbReference>
<dbReference type="SMART" id="SM00256">
    <property type="entry name" value="FBOX"/>
    <property type="match status" value="1"/>
</dbReference>
<keyword evidence="3" id="KW-0067">ATP-binding</keyword>
<dbReference type="Pfam" id="PF00646">
    <property type="entry name" value="F-box"/>
    <property type="match status" value="1"/>
</dbReference>
<dbReference type="SUPFAM" id="SSF81383">
    <property type="entry name" value="F-box domain"/>
    <property type="match status" value="1"/>
</dbReference>
<name>A0A6J5WLQ7_PRUAR</name>
<keyword evidence="8" id="KW-1185">Reference proteome</keyword>
<dbReference type="GO" id="GO:0016308">
    <property type="term" value="F:1-phosphatidylinositol-4-phosphate 5-kinase activity"/>
    <property type="evidence" value="ECO:0007669"/>
    <property type="project" value="UniProtKB-EC"/>
</dbReference>
<protein>
    <recommendedName>
        <fullName evidence="1">1-phosphatidylinositol-4-phosphate 5-kinase</fullName>
        <ecNumber evidence="1">2.7.1.68</ecNumber>
    </recommendedName>
</protein>
<dbReference type="SUPFAM" id="SSF117281">
    <property type="entry name" value="Kelch motif"/>
    <property type="match status" value="1"/>
</dbReference>
<evidence type="ECO:0000313" key="7">
    <source>
        <dbReference type="EMBL" id="CAB4300552.1"/>
    </source>
</evidence>
<keyword evidence="3" id="KW-0808">Transferase</keyword>
<dbReference type="EC" id="2.7.1.68" evidence="1"/>
<keyword evidence="3" id="KW-0547">Nucleotide-binding</keyword>
<evidence type="ECO:0000259" key="5">
    <source>
        <dbReference type="PROSITE" id="PS50181"/>
    </source>
</evidence>
<dbReference type="PROSITE" id="PS51455">
    <property type="entry name" value="PIPK"/>
    <property type="match status" value="1"/>
</dbReference>
<dbReference type="SUPFAM" id="SSF56104">
    <property type="entry name" value="SAICAR synthase-like"/>
    <property type="match status" value="1"/>
</dbReference>
<evidence type="ECO:0000259" key="6">
    <source>
        <dbReference type="PROSITE" id="PS51455"/>
    </source>
</evidence>
<gene>
    <name evidence="7" type="ORF">ORAREDHAP_LOCUS15705</name>
</gene>
<dbReference type="EMBL" id="CAEKKB010000002">
    <property type="protein sequence ID" value="CAB4300552.1"/>
    <property type="molecule type" value="Genomic_DNA"/>
</dbReference>
<dbReference type="Gene3D" id="1.20.1280.50">
    <property type="match status" value="1"/>
</dbReference>
<evidence type="ECO:0000256" key="2">
    <source>
        <dbReference type="ARBA" id="ARBA00022777"/>
    </source>
</evidence>
<dbReference type="AlphaFoldDB" id="A0A6J5WLQ7"/>
<dbReference type="Gene3D" id="3.30.800.10">
    <property type="entry name" value="Phosphatidylinositol Phosphate Kinase II Beta"/>
    <property type="match status" value="2"/>
</dbReference>
<reference evidence="8" key="1">
    <citation type="journal article" date="2020" name="Genome Biol.">
        <title>Gamete binning: chromosome-level and haplotype-resolved genome assembly enabled by high-throughput single-cell sequencing of gamete genomes.</title>
        <authorList>
            <person name="Campoy J.A."/>
            <person name="Sun H."/>
            <person name="Goel M."/>
            <person name="Jiao W.-B."/>
            <person name="Folz-Donahue K."/>
            <person name="Wang N."/>
            <person name="Rubio M."/>
            <person name="Liu C."/>
            <person name="Kukat C."/>
            <person name="Ruiz D."/>
            <person name="Huettel B."/>
            <person name="Schneeberger K."/>
        </authorList>
    </citation>
    <scope>NUCLEOTIDE SEQUENCE [LARGE SCALE GENOMIC DNA]</scope>
    <source>
        <strain evidence="8">cv. Rojo Pasion</strain>
    </source>
</reference>
<organism evidence="7 8">
    <name type="scientific">Prunus armeniaca</name>
    <name type="common">Apricot</name>
    <name type="synonym">Armeniaca vulgaris</name>
    <dbReference type="NCBI Taxonomy" id="36596"/>
    <lineage>
        <taxon>Eukaryota</taxon>
        <taxon>Viridiplantae</taxon>
        <taxon>Streptophyta</taxon>
        <taxon>Embryophyta</taxon>
        <taxon>Tracheophyta</taxon>
        <taxon>Spermatophyta</taxon>
        <taxon>Magnoliopsida</taxon>
        <taxon>eudicotyledons</taxon>
        <taxon>Gunneridae</taxon>
        <taxon>Pentapetalae</taxon>
        <taxon>rosids</taxon>
        <taxon>fabids</taxon>
        <taxon>Rosales</taxon>
        <taxon>Rosaceae</taxon>
        <taxon>Amygdaloideae</taxon>
        <taxon>Amygdaleae</taxon>
        <taxon>Prunus</taxon>
    </lineage>
</organism>
<dbReference type="GO" id="GO:0005886">
    <property type="term" value="C:plasma membrane"/>
    <property type="evidence" value="ECO:0007669"/>
    <property type="project" value="TreeGrafter"/>
</dbReference>
<dbReference type="InterPro" id="IPR002498">
    <property type="entry name" value="PInositol-4-P-4/5-kinase_core"/>
</dbReference>
<feature type="domain" description="PIPK" evidence="6">
    <location>
        <begin position="359"/>
        <end position="840"/>
    </location>
</feature>
<evidence type="ECO:0000313" key="8">
    <source>
        <dbReference type="Proteomes" id="UP000507245"/>
    </source>
</evidence>
<evidence type="ECO:0000256" key="1">
    <source>
        <dbReference type="ARBA" id="ARBA00012172"/>
    </source>
</evidence>
<proteinExistence type="predicted"/>
<feature type="region of interest" description="Disordered" evidence="4">
    <location>
        <begin position="624"/>
        <end position="646"/>
    </location>
</feature>
<dbReference type="InterPro" id="IPR015915">
    <property type="entry name" value="Kelch-typ_b-propeller"/>
</dbReference>
<accession>A0A6J5WLQ7</accession>
<dbReference type="InterPro" id="IPR027483">
    <property type="entry name" value="PInositol-4-P-4/5-kinase_C_sf"/>
</dbReference>
<dbReference type="InterPro" id="IPR001810">
    <property type="entry name" value="F-box_dom"/>
</dbReference>
<dbReference type="GO" id="GO:0005524">
    <property type="term" value="F:ATP binding"/>
    <property type="evidence" value="ECO:0007669"/>
    <property type="project" value="UniProtKB-UniRule"/>
</dbReference>
<dbReference type="CDD" id="cd22157">
    <property type="entry name" value="F-box_AtFBW1-like"/>
    <property type="match status" value="1"/>
</dbReference>
<dbReference type="InterPro" id="IPR027484">
    <property type="entry name" value="PInositol-4-P-5-kinase_N"/>
</dbReference>
<dbReference type="InterPro" id="IPR023610">
    <property type="entry name" value="PInositol-4/5-P-5/4-kinase"/>
</dbReference>
<dbReference type="OrthoDB" id="3219396at2759"/>
<evidence type="ECO:0000256" key="3">
    <source>
        <dbReference type="PROSITE-ProRule" id="PRU00781"/>
    </source>
</evidence>
<dbReference type="FunFam" id="1.20.1280.50:FF:000030">
    <property type="entry name" value="F-box/kelch-repeat protein At3g61590"/>
    <property type="match status" value="1"/>
</dbReference>
<dbReference type="Gene3D" id="3.30.810.10">
    <property type="entry name" value="2-Layer Sandwich"/>
    <property type="match status" value="2"/>
</dbReference>
<keyword evidence="2 3" id="KW-0418">Kinase</keyword>